<feature type="chain" id="PRO_5039347478" evidence="2">
    <location>
        <begin position="22"/>
        <end position="615"/>
    </location>
</feature>
<dbReference type="RefSeq" id="WP_147138428.1">
    <property type="nucleotide sequence ID" value="NZ_BAABIJ010000002.1"/>
</dbReference>
<feature type="signal peptide" evidence="2">
    <location>
        <begin position="1"/>
        <end position="21"/>
    </location>
</feature>
<comment type="caution">
    <text evidence="3">The sequence shown here is derived from an EMBL/GenBank/DDBJ whole genome shotgun (WGS) entry which is preliminary data.</text>
</comment>
<accession>A0A562V1M1</accession>
<gene>
    <name evidence="3" type="ORF">LX16_2546</name>
</gene>
<reference evidence="3 4" key="1">
    <citation type="journal article" date="2013" name="Stand. Genomic Sci.">
        <title>Genomic Encyclopedia of Type Strains, Phase I: The one thousand microbial genomes (KMG-I) project.</title>
        <authorList>
            <person name="Kyrpides N.C."/>
            <person name="Woyke T."/>
            <person name="Eisen J.A."/>
            <person name="Garrity G."/>
            <person name="Lilburn T.G."/>
            <person name="Beck B.J."/>
            <person name="Whitman W.B."/>
            <person name="Hugenholtz P."/>
            <person name="Klenk H.P."/>
        </authorList>
    </citation>
    <scope>NUCLEOTIDE SEQUENCE [LARGE SCALE GENOMIC DNA]</scope>
    <source>
        <strain evidence="3 4">DSM 45044</strain>
    </source>
</reference>
<dbReference type="InterPro" id="IPR019198">
    <property type="entry name" value="Beta_propeller_containing"/>
</dbReference>
<dbReference type="Proteomes" id="UP000321617">
    <property type="component" value="Unassembled WGS sequence"/>
</dbReference>
<evidence type="ECO:0000256" key="2">
    <source>
        <dbReference type="SAM" id="SignalP"/>
    </source>
</evidence>
<keyword evidence="4" id="KW-1185">Reference proteome</keyword>
<dbReference type="PROSITE" id="PS51257">
    <property type="entry name" value="PROKAR_LIPOPROTEIN"/>
    <property type="match status" value="1"/>
</dbReference>
<organism evidence="3 4">
    <name type="scientific">Stackebrandtia albiflava</name>
    <dbReference type="NCBI Taxonomy" id="406432"/>
    <lineage>
        <taxon>Bacteria</taxon>
        <taxon>Bacillati</taxon>
        <taxon>Actinomycetota</taxon>
        <taxon>Actinomycetes</taxon>
        <taxon>Glycomycetales</taxon>
        <taxon>Glycomycetaceae</taxon>
        <taxon>Stackebrandtia</taxon>
    </lineage>
</organism>
<evidence type="ECO:0000256" key="1">
    <source>
        <dbReference type="SAM" id="MobiDB-lite"/>
    </source>
</evidence>
<dbReference type="EMBL" id="VLLL01000006">
    <property type="protein sequence ID" value="TWJ11809.1"/>
    <property type="molecule type" value="Genomic_DNA"/>
</dbReference>
<dbReference type="AlphaFoldDB" id="A0A562V1M1"/>
<name>A0A562V1M1_9ACTN</name>
<sequence length="615" mass="65242">MNKPPTLTRAALLVTVPALLAAGCTGSPTDGTDTGRDTGAPVLTGALESFDDCDTALTELRAATTAHLPALYPDDVMVPFGAQEDAGGDAADTAKAAAPGDGEDFSGTNVQEQGVDEPDLVKTDGRRIVTYRDGVLYVADAAARAVTGSLRLSDDSWGTADLLLHGDRVLVVVPEAPHITLREDTETGETAYGTTLLLVDIAGEPTLVNRFEFDGSYLDARSIDGVARVVVRSAPDIPLEAYGSVDRAAAVERAEISAWLPDYSVDGRTGEIACDALARPSHYSGTSMLTVLTFDLADSLDDGSPVTVAADGQTVYGAADALYIANDRRMFATTDWARPAEAETELYRFDLSGAGHPAYTGSGVVPGFLLNQYSMSQWDGHLRVATTRWDPDSLGSSAVYVLDLEGDLDRVGEVTGLGPGEQIYAVRFSGGTGYVVTFRQVDPLYILDLRNPAAPEATGELKITGYSAYLHPLSDDRLLGIGQEADLDGVTTGTQISLFDVGDPTAPTRLDQLHLPDTYSTAETDPHAFLWWPPESLLAIPVQDYQGSPGAALLVEVSGDTLTRLAEVTHPQSDDWTGVERTLVIGDTLWTVSATGLQASDLHDHTVLEWLPLTA</sequence>
<dbReference type="PIRSF" id="PIRSF006425">
    <property type="entry name" value="UCP006425_WD40"/>
    <property type="match status" value="1"/>
</dbReference>
<dbReference type="InterPro" id="IPR014441">
    <property type="entry name" value="UCP006425_b-propeller"/>
</dbReference>
<evidence type="ECO:0000313" key="4">
    <source>
        <dbReference type="Proteomes" id="UP000321617"/>
    </source>
</evidence>
<dbReference type="Pfam" id="PF09826">
    <property type="entry name" value="Beta_propel"/>
    <property type="match status" value="1"/>
</dbReference>
<feature type="compositionally biased region" description="Low complexity" evidence="1">
    <location>
        <begin position="85"/>
        <end position="100"/>
    </location>
</feature>
<keyword evidence="2" id="KW-0732">Signal</keyword>
<dbReference type="SUPFAM" id="SSF82171">
    <property type="entry name" value="DPP6 N-terminal domain-like"/>
    <property type="match status" value="1"/>
</dbReference>
<protein>
    <submittedName>
        <fullName evidence="3">Beta propeller domain-containing protein</fullName>
    </submittedName>
</protein>
<proteinExistence type="predicted"/>
<feature type="region of interest" description="Disordered" evidence="1">
    <location>
        <begin position="85"/>
        <end position="111"/>
    </location>
</feature>
<dbReference type="OrthoDB" id="9778998at2"/>
<evidence type="ECO:0000313" key="3">
    <source>
        <dbReference type="EMBL" id="TWJ11809.1"/>
    </source>
</evidence>